<dbReference type="Gene3D" id="3.40.630.30">
    <property type="match status" value="1"/>
</dbReference>
<evidence type="ECO:0000313" key="2">
    <source>
        <dbReference type="EMBL" id="QNO17127.1"/>
    </source>
</evidence>
<name>A0A7G9WEL5_9FIRM</name>
<dbReference type="InterPro" id="IPR027365">
    <property type="entry name" value="GNAT_acetyltra_YdfB-like"/>
</dbReference>
<dbReference type="Gene3D" id="3.40.630.110">
    <property type="entry name" value="GNAT acetyltransferase-like"/>
    <property type="match status" value="1"/>
</dbReference>
<feature type="domain" description="N-acetyltransferase" evidence="1">
    <location>
        <begin position="122"/>
        <end position="255"/>
    </location>
</feature>
<keyword evidence="3" id="KW-1185">Reference proteome</keyword>
<organism evidence="2 3">
    <name type="scientific">Caproicibacterium amylolyticum</name>
    <dbReference type="NCBI Taxonomy" id="2766537"/>
    <lineage>
        <taxon>Bacteria</taxon>
        <taxon>Bacillati</taxon>
        <taxon>Bacillota</taxon>
        <taxon>Clostridia</taxon>
        <taxon>Eubacteriales</taxon>
        <taxon>Oscillospiraceae</taxon>
        <taxon>Caproicibacterium</taxon>
    </lineage>
</organism>
<gene>
    <name evidence="2" type="ORF">H6X83_09185</name>
</gene>
<dbReference type="Pfam" id="PF12746">
    <property type="entry name" value="GNAT_acetyltran"/>
    <property type="match status" value="1"/>
</dbReference>
<dbReference type="Proteomes" id="UP000516046">
    <property type="component" value="Chromosome"/>
</dbReference>
<dbReference type="GO" id="GO:0016747">
    <property type="term" value="F:acyltransferase activity, transferring groups other than amino-acyl groups"/>
    <property type="evidence" value="ECO:0007669"/>
    <property type="project" value="InterPro"/>
</dbReference>
<dbReference type="InterPro" id="IPR016181">
    <property type="entry name" value="Acyl_CoA_acyltransferase"/>
</dbReference>
<dbReference type="InterPro" id="IPR000182">
    <property type="entry name" value="GNAT_dom"/>
</dbReference>
<dbReference type="PANTHER" id="PTHR31143">
    <property type="match status" value="1"/>
</dbReference>
<dbReference type="RefSeq" id="WP_212506195.1">
    <property type="nucleotide sequence ID" value="NZ_CP060696.1"/>
</dbReference>
<dbReference type="PANTHER" id="PTHR31143:SF2">
    <property type="entry name" value="FR47-LIKE DOMAIN-CONTAINING PROTEIN-RELATED"/>
    <property type="match status" value="1"/>
</dbReference>
<evidence type="ECO:0000313" key="3">
    <source>
        <dbReference type="Proteomes" id="UP000516046"/>
    </source>
</evidence>
<dbReference type="KEGG" id="caml:H6X83_09185"/>
<sequence length="255" mass="29239">MIQRITGNNLKKLEPLFADWEETMIWSTLQNCMGQAWADSAKSPQSAQILNADFCFFGGEPNEELVKNRQGHDFIIMTPPDDHWAALIEAVYSEKCRKVTRYAIKKEKNVFDRKKLQSLTALPGREYSLQLIDEKAYQEVRKESWSRDFCSQFRDWGNFQQRGVGAVARCGKTIVAGASSYIVYKSGIEIEVDTKKEYRQKGLATACSARLILECLDRGLYPSWDAQNTMSVGLAEKLGYHFNHEYIAYEVYAQE</sequence>
<dbReference type="AlphaFoldDB" id="A0A7G9WEL5"/>
<reference evidence="2 3" key="1">
    <citation type="submission" date="2020-08" db="EMBL/GenBank/DDBJ databases">
        <authorList>
            <person name="Ren C."/>
            <person name="Gu Y."/>
            <person name="Xu Y."/>
        </authorList>
    </citation>
    <scope>NUCLEOTIDE SEQUENCE [LARGE SCALE GENOMIC DNA]</scope>
    <source>
        <strain evidence="2 3">LBM18003</strain>
    </source>
</reference>
<dbReference type="InterPro" id="IPR042573">
    <property type="entry name" value="GNAT_acetyltra_N"/>
</dbReference>
<proteinExistence type="predicted"/>
<evidence type="ECO:0000259" key="1">
    <source>
        <dbReference type="PROSITE" id="PS51186"/>
    </source>
</evidence>
<dbReference type="PROSITE" id="PS51186">
    <property type="entry name" value="GNAT"/>
    <property type="match status" value="1"/>
</dbReference>
<dbReference type="SUPFAM" id="SSF55729">
    <property type="entry name" value="Acyl-CoA N-acyltransferases (Nat)"/>
    <property type="match status" value="1"/>
</dbReference>
<keyword evidence="2" id="KW-0808">Transferase</keyword>
<protein>
    <submittedName>
        <fullName evidence="2">GNAT family N-acetyltransferase</fullName>
    </submittedName>
</protein>
<accession>A0A7G9WEL5</accession>
<dbReference type="EMBL" id="CP060696">
    <property type="protein sequence ID" value="QNO17127.1"/>
    <property type="molecule type" value="Genomic_DNA"/>
</dbReference>